<keyword evidence="1" id="KW-0732">Signal</keyword>
<comment type="caution">
    <text evidence="2">The sequence shown here is derived from an EMBL/GenBank/DDBJ whole genome shotgun (WGS) entry which is preliminary data.</text>
</comment>
<proteinExistence type="predicted"/>
<organism evidence="2 3">
    <name type="scientific">Congregibacter litoralis KT71</name>
    <dbReference type="NCBI Taxonomy" id="314285"/>
    <lineage>
        <taxon>Bacteria</taxon>
        <taxon>Pseudomonadati</taxon>
        <taxon>Pseudomonadota</taxon>
        <taxon>Gammaproteobacteria</taxon>
        <taxon>Cellvibrionales</taxon>
        <taxon>Halieaceae</taxon>
        <taxon>Congregibacter</taxon>
    </lineage>
</organism>
<name>V7HV10_9GAMM</name>
<evidence type="ECO:0000313" key="3">
    <source>
        <dbReference type="Proteomes" id="UP000019205"/>
    </source>
</evidence>
<accession>V7HV10</accession>
<dbReference type="Proteomes" id="UP000019205">
    <property type="component" value="Chromosome"/>
</dbReference>
<gene>
    <name evidence="2" type="ORF">KT71_003436</name>
</gene>
<dbReference type="RefSeq" id="WP_023660251.1">
    <property type="nucleotide sequence ID" value="NZ_CM002299.1"/>
</dbReference>
<feature type="chain" id="PRO_5004760326" evidence="1">
    <location>
        <begin position="24"/>
        <end position="104"/>
    </location>
</feature>
<dbReference type="AlphaFoldDB" id="V7HV10"/>
<dbReference type="HOGENOM" id="CLU_2245349_0_0_6"/>
<protein>
    <submittedName>
        <fullName evidence="2">Uncharacterized protein</fullName>
    </submittedName>
</protein>
<sequence>MKKHSIAALTLLAALLAAPTVWADSAEGFDICRANSDEFVRYVNKALSGANITAHVAGTSVPFIVAENTALVIASPAVAAASGYAVIGAGGVFVFLNAYCNTPG</sequence>
<keyword evidence="3" id="KW-1185">Reference proteome</keyword>
<feature type="signal peptide" evidence="1">
    <location>
        <begin position="1"/>
        <end position="23"/>
    </location>
</feature>
<dbReference type="STRING" id="314285.KT71_003436"/>
<evidence type="ECO:0000313" key="2">
    <source>
        <dbReference type="EMBL" id="ESZ89377.1"/>
    </source>
</evidence>
<reference evidence="2 3" key="2">
    <citation type="journal article" date="2009" name="PLoS ONE">
        <title>The photosynthetic apparatus and its regulation in the aerobic gammaproteobacterium Congregibacter litoralis gen. nov., sp. nov.</title>
        <authorList>
            <person name="Spring S."/>
            <person name="Lunsdorf H."/>
            <person name="Fuchs B.M."/>
            <person name="Tindall B.J."/>
        </authorList>
    </citation>
    <scope>NUCLEOTIDE SEQUENCE [LARGE SCALE GENOMIC DNA]</scope>
    <source>
        <strain evidence="2">KT71</strain>
    </source>
</reference>
<evidence type="ECO:0000256" key="1">
    <source>
        <dbReference type="SAM" id="SignalP"/>
    </source>
</evidence>
<reference evidence="2 3" key="1">
    <citation type="journal article" date="2007" name="Proc. Natl. Acad. Sci. U.S.A.">
        <title>Characterization of a marine gammaproteobacterium capable of aerobic anoxygenic photosynthesis.</title>
        <authorList>
            <person name="Fuchs B.M."/>
            <person name="Spring S."/>
            <person name="Teeling H."/>
            <person name="Quast C."/>
            <person name="Wulf J."/>
            <person name="Schattenhofer M."/>
            <person name="Yan S."/>
            <person name="Ferriera S."/>
            <person name="Johnson J."/>
            <person name="Glockner F.O."/>
            <person name="Amann R."/>
        </authorList>
    </citation>
    <scope>NUCLEOTIDE SEQUENCE [LARGE SCALE GENOMIC DNA]</scope>
    <source>
        <strain evidence="2">KT71</strain>
    </source>
</reference>
<dbReference type="EMBL" id="AAOA02000003">
    <property type="protein sequence ID" value="ESZ89377.1"/>
    <property type="molecule type" value="Genomic_DNA"/>
</dbReference>